<dbReference type="AlphaFoldDB" id="A0A7J6IA39"/>
<proteinExistence type="predicted"/>
<sequence length="78" mass="8756">MFLIDWFQLSEVLEPSNLVLKILFLSCKFKIFGLSGKLAMVPMSSNFIVLSPNLFGEGITGDRDDQFLMLLSTLPLTN</sequence>
<name>A0A7J6IA39_CANSA</name>
<dbReference type="Proteomes" id="UP000583929">
    <property type="component" value="Unassembled WGS sequence"/>
</dbReference>
<organism evidence="1 2">
    <name type="scientific">Cannabis sativa</name>
    <name type="common">Hemp</name>
    <name type="synonym">Marijuana</name>
    <dbReference type="NCBI Taxonomy" id="3483"/>
    <lineage>
        <taxon>Eukaryota</taxon>
        <taxon>Viridiplantae</taxon>
        <taxon>Streptophyta</taxon>
        <taxon>Embryophyta</taxon>
        <taxon>Tracheophyta</taxon>
        <taxon>Spermatophyta</taxon>
        <taxon>Magnoliopsida</taxon>
        <taxon>eudicotyledons</taxon>
        <taxon>Gunneridae</taxon>
        <taxon>Pentapetalae</taxon>
        <taxon>rosids</taxon>
        <taxon>fabids</taxon>
        <taxon>Rosales</taxon>
        <taxon>Cannabaceae</taxon>
        <taxon>Cannabis</taxon>
    </lineage>
</organism>
<accession>A0A7J6IA39</accession>
<gene>
    <name evidence="1" type="ORF">G4B88_014387</name>
</gene>
<keyword evidence="2" id="KW-1185">Reference proteome</keyword>
<feature type="non-terminal residue" evidence="1">
    <location>
        <position position="1"/>
    </location>
</feature>
<dbReference type="EMBL" id="JAATIQ010000002">
    <property type="protein sequence ID" value="KAF4403931.1"/>
    <property type="molecule type" value="Genomic_DNA"/>
</dbReference>
<evidence type="ECO:0000313" key="1">
    <source>
        <dbReference type="EMBL" id="KAF4403931.1"/>
    </source>
</evidence>
<evidence type="ECO:0000313" key="2">
    <source>
        <dbReference type="Proteomes" id="UP000583929"/>
    </source>
</evidence>
<comment type="caution">
    <text evidence="1">The sequence shown here is derived from an EMBL/GenBank/DDBJ whole genome shotgun (WGS) entry which is preliminary data.</text>
</comment>
<reference evidence="1 2" key="1">
    <citation type="journal article" date="2020" name="bioRxiv">
        <title>Sequence and annotation of 42 cannabis genomes reveals extensive copy number variation in cannabinoid synthesis and pathogen resistance genes.</title>
        <authorList>
            <person name="Mckernan K.J."/>
            <person name="Helbert Y."/>
            <person name="Kane L.T."/>
            <person name="Ebling H."/>
            <person name="Zhang L."/>
            <person name="Liu B."/>
            <person name="Eaton Z."/>
            <person name="Mclaughlin S."/>
            <person name="Kingan S."/>
            <person name="Baybayan P."/>
            <person name="Concepcion G."/>
            <person name="Jordan M."/>
            <person name="Riva A."/>
            <person name="Barbazuk W."/>
            <person name="Harkins T."/>
        </authorList>
    </citation>
    <scope>NUCLEOTIDE SEQUENCE [LARGE SCALE GENOMIC DNA]</scope>
    <source>
        <strain evidence="2">cv. Jamaican Lion 4</strain>
        <tissue evidence="1">Leaf</tissue>
    </source>
</reference>
<protein>
    <submittedName>
        <fullName evidence="1">Uncharacterized protein</fullName>
    </submittedName>
</protein>